<protein>
    <recommendedName>
        <fullName evidence="3">SatD family (SatD)</fullName>
    </recommendedName>
</protein>
<organism evidence="1 2">
    <name type="scientific">Terricaulis silvestris</name>
    <dbReference type="NCBI Taxonomy" id="2686094"/>
    <lineage>
        <taxon>Bacteria</taxon>
        <taxon>Pseudomonadati</taxon>
        <taxon>Pseudomonadota</taxon>
        <taxon>Alphaproteobacteria</taxon>
        <taxon>Caulobacterales</taxon>
        <taxon>Caulobacteraceae</taxon>
        <taxon>Terricaulis</taxon>
    </lineage>
</organism>
<evidence type="ECO:0000313" key="1">
    <source>
        <dbReference type="EMBL" id="QGZ96508.1"/>
    </source>
</evidence>
<reference evidence="2" key="1">
    <citation type="submission" date="2019-12" db="EMBL/GenBank/DDBJ databases">
        <title>Complete genome of Terracaulis silvestris 0127_4.</title>
        <authorList>
            <person name="Vieira S."/>
            <person name="Riedel T."/>
            <person name="Sproer C."/>
            <person name="Pascual J."/>
            <person name="Boedeker C."/>
            <person name="Overmann J."/>
        </authorList>
    </citation>
    <scope>NUCLEOTIDE SEQUENCE [LARGE SCALE GENOMIC DNA]</scope>
    <source>
        <strain evidence="2">0127_4</strain>
    </source>
</reference>
<proteinExistence type="predicted"/>
<dbReference type="Proteomes" id="UP000431269">
    <property type="component" value="Chromosome"/>
</dbReference>
<sequence>MSAKSASLVVLMGDIVGSEAAPSVRRMHQVFNSAVAGANRKHAAAIVSPLTITLGDEFQGLVRTLSAALEVALALRLKLLQGGVRCRFVIGAVKVETPVNTTRAWNMMGPGLADARARLNQKDVDNAYRFSLPGDDLIGALLDAVGDSLTQNEAAWTETQLNYYVASRGERTNAKVAASLGISERGLYKVLRAARADFHARQSAVIEDTIAALDQQYGLK</sequence>
<evidence type="ECO:0000313" key="2">
    <source>
        <dbReference type="Proteomes" id="UP000431269"/>
    </source>
</evidence>
<dbReference type="RefSeq" id="WP_158767291.1">
    <property type="nucleotide sequence ID" value="NZ_CP047045.1"/>
</dbReference>
<keyword evidence="2" id="KW-1185">Reference proteome</keyword>
<dbReference type="EMBL" id="CP047045">
    <property type="protein sequence ID" value="QGZ96508.1"/>
    <property type="molecule type" value="Genomic_DNA"/>
</dbReference>
<gene>
    <name evidence="1" type="ORF">DSM104635_03368</name>
</gene>
<dbReference type="AlphaFoldDB" id="A0A6I6MT33"/>
<dbReference type="Pfam" id="PF16264">
    <property type="entry name" value="SatD"/>
    <property type="match status" value="1"/>
</dbReference>
<accession>A0A6I6MT33</accession>
<name>A0A6I6MT33_9CAUL</name>
<dbReference type="InterPro" id="IPR032580">
    <property type="entry name" value="SatD"/>
</dbReference>
<dbReference type="KEGG" id="tsv:DSM104635_03368"/>
<evidence type="ECO:0008006" key="3">
    <source>
        <dbReference type="Google" id="ProtNLM"/>
    </source>
</evidence>